<evidence type="ECO:0000313" key="2">
    <source>
        <dbReference type="Proteomes" id="UP000325684"/>
    </source>
</evidence>
<gene>
    <name evidence="1" type="ORF">FEZ63_00195</name>
</gene>
<dbReference type="InterPro" id="IPR050583">
    <property type="entry name" value="Mycobacterial_A85_antigen"/>
</dbReference>
<dbReference type="Pfam" id="PF00756">
    <property type="entry name" value="Esterase"/>
    <property type="match status" value="1"/>
</dbReference>
<dbReference type="AlphaFoldDB" id="A0A5N3PJD6"/>
<dbReference type="PANTHER" id="PTHR48098">
    <property type="entry name" value="ENTEROCHELIN ESTERASE-RELATED"/>
    <property type="match status" value="1"/>
</dbReference>
<organism evidence="1 2">
    <name type="scientific">Microvirga brassicacearum</name>
    <dbReference type="NCBI Taxonomy" id="2580413"/>
    <lineage>
        <taxon>Bacteria</taxon>
        <taxon>Pseudomonadati</taxon>
        <taxon>Pseudomonadota</taxon>
        <taxon>Alphaproteobacteria</taxon>
        <taxon>Hyphomicrobiales</taxon>
        <taxon>Methylobacteriaceae</taxon>
        <taxon>Microvirga</taxon>
    </lineage>
</organism>
<dbReference type="OrthoDB" id="9803578at2"/>
<sequence length="339" mass="37840">MRRDFNVPEGKVHTLWIDSGSLAGNLLGDPARRRVDVYVPAGHDGRDLPLLVDLVGYTAGGPAHTNWKNYGENVPERLDRLIGTGEMPPVVVAFPDCFTRLGGNQYIDSSATGRWESFLIHEMLPFVERHFACGGDGGRGVFGKSSGGYGSLVHALRHGGSVWSAAASHSGDVGFEYLYHLGEFAAALRHLVDHEMSIEKFVRKFEAGPKAKDVDWHTMMVLAQAATFDPDPSQFYGIRLPVDMTTCELIADRWANWLQWDPLRMADQQQYLENLRRMKLLYVDCGDIDQYNMVYGSRLLHTKLGAAGVPHTYEEFHDNHSSVDYRMDTSLPLLAKALS</sequence>
<dbReference type="EMBL" id="VCMV01000001">
    <property type="protein sequence ID" value="KAB0269725.1"/>
    <property type="molecule type" value="Genomic_DNA"/>
</dbReference>
<dbReference type="Gene3D" id="3.40.50.1820">
    <property type="entry name" value="alpha/beta hydrolase"/>
    <property type="match status" value="1"/>
</dbReference>
<name>A0A5N3PJD6_9HYPH</name>
<dbReference type="InterPro" id="IPR000801">
    <property type="entry name" value="Esterase-like"/>
</dbReference>
<protein>
    <submittedName>
        <fullName evidence="1">Enterochelin esterase</fullName>
    </submittedName>
</protein>
<dbReference type="RefSeq" id="WP_150941619.1">
    <property type="nucleotide sequence ID" value="NZ_VCMV01000001.1"/>
</dbReference>
<dbReference type="InterPro" id="IPR029058">
    <property type="entry name" value="AB_hydrolase_fold"/>
</dbReference>
<dbReference type="SUPFAM" id="SSF53474">
    <property type="entry name" value="alpha/beta-Hydrolases"/>
    <property type="match status" value="1"/>
</dbReference>
<keyword evidence="2" id="KW-1185">Reference proteome</keyword>
<evidence type="ECO:0000313" key="1">
    <source>
        <dbReference type="EMBL" id="KAB0269725.1"/>
    </source>
</evidence>
<proteinExistence type="predicted"/>
<dbReference type="Proteomes" id="UP000325684">
    <property type="component" value="Unassembled WGS sequence"/>
</dbReference>
<reference evidence="1 2" key="1">
    <citation type="journal article" date="2019" name="Microorganisms">
        <title>Genome Insights into the Novel Species Microvirga brassicacearum, a Rapeseed Endophyte with Biotechnological Potential.</title>
        <authorList>
            <person name="Jimenez-Gomez A."/>
            <person name="Saati-Santamaria Z."/>
            <person name="Igual J.M."/>
            <person name="Rivas R."/>
            <person name="Mateos P.F."/>
            <person name="Garcia-Fraile P."/>
        </authorList>
    </citation>
    <scope>NUCLEOTIDE SEQUENCE [LARGE SCALE GENOMIC DNA]</scope>
    <source>
        <strain evidence="1 2">CDVBN77</strain>
    </source>
</reference>
<accession>A0A5N3PJD6</accession>
<comment type="caution">
    <text evidence="1">The sequence shown here is derived from an EMBL/GenBank/DDBJ whole genome shotgun (WGS) entry which is preliminary data.</text>
</comment>